<dbReference type="Proteomes" id="UP001519309">
    <property type="component" value="Unassembled WGS sequence"/>
</dbReference>
<sequence>MSAGDEQGQRAAAAVGGQVELAGEPATRATQALTPCATSTKRAGRLCLGVSP</sequence>
<proteinExistence type="predicted"/>
<organism evidence="1 2">
    <name type="scientific">Streptomyces griseochromogenes</name>
    <dbReference type="NCBI Taxonomy" id="68214"/>
    <lineage>
        <taxon>Bacteria</taxon>
        <taxon>Bacillati</taxon>
        <taxon>Actinomycetota</taxon>
        <taxon>Actinomycetes</taxon>
        <taxon>Kitasatosporales</taxon>
        <taxon>Streptomycetaceae</taxon>
        <taxon>Streptomyces</taxon>
    </lineage>
</organism>
<comment type="caution">
    <text evidence="1">The sequence shown here is derived from an EMBL/GenBank/DDBJ whole genome shotgun (WGS) entry which is preliminary data.</text>
</comment>
<dbReference type="EMBL" id="JAGGLP010000033">
    <property type="protein sequence ID" value="MBP2055735.1"/>
    <property type="molecule type" value="Genomic_DNA"/>
</dbReference>
<keyword evidence="2" id="KW-1185">Reference proteome</keyword>
<reference evidence="1 2" key="1">
    <citation type="submission" date="2021-03" db="EMBL/GenBank/DDBJ databases">
        <title>Genomic Encyclopedia of Type Strains, Phase IV (KMG-IV): sequencing the most valuable type-strain genomes for metagenomic binning, comparative biology and taxonomic classification.</title>
        <authorList>
            <person name="Goeker M."/>
        </authorList>
    </citation>
    <scope>NUCLEOTIDE SEQUENCE [LARGE SCALE GENOMIC DNA]</scope>
    <source>
        <strain evidence="1 2">DSM 40499</strain>
    </source>
</reference>
<accession>A0ABS4M7T1</accession>
<evidence type="ECO:0000313" key="1">
    <source>
        <dbReference type="EMBL" id="MBP2055735.1"/>
    </source>
</evidence>
<name>A0ABS4M7T1_9ACTN</name>
<gene>
    <name evidence="1" type="ORF">J2Z21_008751</name>
</gene>
<protein>
    <submittedName>
        <fullName evidence="1">Uncharacterized protein</fullName>
    </submittedName>
</protein>
<evidence type="ECO:0000313" key="2">
    <source>
        <dbReference type="Proteomes" id="UP001519309"/>
    </source>
</evidence>